<sequence length="71" mass="7804">MTQIQKKIEVRGKDHPGYCKSAETGSMEIGETKSIDGCIRATCNDDGSISLASYVKRNCKSVLIERPDIIN</sequence>
<comment type="caution">
    <text evidence="1">The sequence shown here is derived from an EMBL/GenBank/DDBJ whole genome shotgun (WGS) entry which is preliminary data.</text>
</comment>
<organism evidence="1 2">
    <name type="scientific">Molorchus minor</name>
    <dbReference type="NCBI Taxonomy" id="1323400"/>
    <lineage>
        <taxon>Eukaryota</taxon>
        <taxon>Metazoa</taxon>
        <taxon>Ecdysozoa</taxon>
        <taxon>Arthropoda</taxon>
        <taxon>Hexapoda</taxon>
        <taxon>Insecta</taxon>
        <taxon>Pterygota</taxon>
        <taxon>Neoptera</taxon>
        <taxon>Endopterygota</taxon>
        <taxon>Coleoptera</taxon>
        <taxon>Polyphaga</taxon>
        <taxon>Cucujiformia</taxon>
        <taxon>Chrysomeloidea</taxon>
        <taxon>Cerambycidae</taxon>
        <taxon>Lamiinae</taxon>
        <taxon>Monochamini</taxon>
        <taxon>Molorchus</taxon>
    </lineage>
</organism>
<name>A0ABQ9JJ08_9CUCU</name>
<protein>
    <submittedName>
        <fullName evidence="1">Uncharacterized protein</fullName>
    </submittedName>
</protein>
<accession>A0ABQ9JJ08</accession>
<evidence type="ECO:0000313" key="1">
    <source>
        <dbReference type="EMBL" id="KAJ8977672.1"/>
    </source>
</evidence>
<reference evidence="1" key="1">
    <citation type="journal article" date="2023" name="Insect Mol. Biol.">
        <title>Genome sequencing provides insights into the evolution of gene families encoding plant cell wall-degrading enzymes in longhorned beetles.</title>
        <authorList>
            <person name="Shin N.R."/>
            <person name="Okamura Y."/>
            <person name="Kirsch R."/>
            <person name="Pauchet Y."/>
        </authorList>
    </citation>
    <scope>NUCLEOTIDE SEQUENCE</scope>
    <source>
        <strain evidence="1">MMC_N1</strain>
    </source>
</reference>
<proteinExistence type="predicted"/>
<gene>
    <name evidence="1" type="ORF">NQ317_010411</name>
</gene>
<dbReference type="EMBL" id="JAPWTJ010000520">
    <property type="protein sequence ID" value="KAJ8977672.1"/>
    <property type="molecule type" value="Genomic_DNA"/>
</dbReference>
<keyword evidence="2" id="KW-1185">Reference proteome</keyword>
<dbReference type="Proteomes" id="UP001162164">
    <property type="component" value="Unassembled WGS sequence"/>
</dbReference>
<evidence type="ECO:0000313" key="2">
    <source>
        <dbReference type="Proteomes" id="UP001162164"/>
    </source>
</evidence>